<feature type="compositionally biased region" description="Low complexity" evidence="1">
    <location>
        <begin position="1280"/>
        <end position="1290"/>
    </location>
</feature>
<feature type="compositionally biased region" description="Low complexity" evidence="1">
    <location>
        <begin position="237"/>
        <end position="249"/>
    </location>
</feature>
<dbReference type="OrthoDB" id="2526154at2759"/>
<feature type="compositionally biased region" description="Acidic residues" evidence="1">
    <location>
        <begin position="621"/>
        <end position="637"/>
    </location>
</feature>
<feature type="compositionally biased region" description="Basic and acidic residues" evidence="1">
    <location>
        <begin position="589"/>
        <end position="599"/>
    </location>
</feature>
<feature type="region of interest" description="Disordered" evidence="1">
    <location>
        <begin position="172"/>
        <end position="289"/>
    </location>
</feature>
<gene>
    <name evidence="2" type="ORF">JR316_000415</name>
</gene>
<feature type="compositionally biased region" description="Low complexity" evidence="1">
    <location>
        <begin position="933"/>
        <end position="953"/>
    </location>
</feature>
<organism evidence="2">
    <name type="scientific">Psilocybe cubensis</name>
    <name type="common">Psychedelic mushroom</name>
    <name type="synonym">Stropharia cubensis</name>
    <dbReference type="NCBI Taxonomy" id="181762"/>
    <lineage>
        <taxon>Eukaryota</taxon>
        <taxon>Fungi</taxon>
        <taxon>Dikarya</taxon>
        <taxon>Basidiomycota</taxon>
        <taxon>Agaricomycotina</taxon>
        <taxon>Agaricomycetes</taxon>
        <taxon>Agaricomycetidae</taxon>
        <taxon>Agaricales</taxon>
        <taxon>Agaricineae</taxon>
        <taxon>Strophariaceae</taxon>
        <taxon>Psilocybe</taxon>
    </lineage>
</organism>
<feature type="compositionally biased region" description="Low complexity" evidence="1">
    <location>
        <begin position="1024"/>
        <end position="1037"/>
    </location>
</feature>
<feature type="compositionally biased region" description="Low complexity" evidence="1">
    <location>
        <begin position="59"/>
        <end position="71"/>
    </location>
</feature>
<protein>
    <recommendedName>
        <fullName evidence="3">Proteophosphoglycan ppg4</fullName>
    </recommendedName>
</protein>
<feature type="region of interest" description="Disordered" evidence="1">
    <location>
        <begin position="892"/>
        <end position="1434"/>
    </location>
</feature>
<dbReference type="EMBL" id="JAFIQS010000001">
    <property type="protein sequence ID" value="KAG5173758.1"/>
    <property type="molecule type" value="Genomic_DNA"/>
</dbReference>
<feature type="compositionally biased region" description="Polar residues" evidence="1">
    <location>
        <begin position="1"/>
        <end position="10"/>
    </location>
</feature>
<feature type="compositionally biased region" description="Low complexity" evidence="1">
    <location>
        <begin position="1231"/>
        <end position="1248"/>
    </location>
</feature>
<feature type="compositionally biased region" description="Polar residues" evidence="1">
    <location>
        <begin position="1260"/>
        <end position="1271"/>
    </location>
</feature>
<feature type="compositionally biased region" description="Polar residues" evidence="1">
    <location>
        <begin position="1357"/>
        <end position="1373"/>
    </location>
</feature>
<evidence type="ECO:0000313" key="2">
    <source>
        <dbReference type="EMBL" id="KAG5173758.1"/>
    </source>
</evidence>
<feature type="region of interest" description="Disordered" evidence="1">
    <location>
        <begin position="327"/>
        <end position="606"/>
    </location>
</feature>
<proteinExistence type="predicted"/>
<feature type="compositionally biased region" description="Low complexity" evidence="1">
    <location>
        <begin position="174"/>
        <end position="186"/>
    </location>
</feature>
<feature type="compositionally biased region" description="Basic residues" evidence="1">
    <location>
        <begin position="968"/>
        <end position="977"/>
    </location>
</feature>
<feature type="compositionally biased region" description="Acidic residues" evidence="1">
    <location>
        <begin position="408"/>
        <end position="418"/>
    </location>
</feature>
<feature type="compositionally biased region" description="Polar residues" evidence="1">
    <location>
        <begin position="978"/>
        <end position="990"/>
    </location>
</feature>
<feature type="region of interest" description="Disordered" evidence="1">
    <location>
        <begin position="35"/>
        <end position="71"/>
    </location>
</feature>
<feature type="compositionally biased region" description="Polar residues" evidence="1">
    <location>
        <begin position="1081"/>
        <end position="1098"/>
    </location>
</feature>
<feature type="compositionally biased region" description="Low complexity" evidence="1">
    <location>
        <begin position="561"/>
        <end position="574"/>
    </location>
</feature>
<comment type="caution">
    <text evidence="2">The sequence shown here is derived from an EMBL/GenBank/DDBJ whole genome shotgun (WGS) entry which is preliminary data.</text>
</comment>
<feature type="compositionally biased region" description="Polar residues" evidence="1">
    <location>
        <begin position="697"/>
        <end position="715"/>
    </location>
</feature>
<feature type="compositionally biased region" description="Pro residues" evidence="1">
    <location>
        <begin position="38"/>
        <end position="53"/>
    </location>
</feature>
<feature type="compositionally biased region" description="Low complexity" evidence="1">
    <location>
        <begin position="1299"/>
        <end position="1336"/>
    </location>
</feature>
<name>A0A8H7Y9T0_PSICU</name>
<reference evidence="2" key="1">
    <citation type="submission" date="2021-02" db="EMBL/GenBank/DDBJ databases">
        <title>Psilocybe cubensis genome.</title>
        <authorList>
            <person name="Mckernan K.J."/>
            <person name="Crawford S."/>
            <person name="Trippe A."/>
            <person name="Kane L.T."/>
            <person name="Mclaughlin S."/>
        </authorList>
    </citation>
    <scope>NUCLEOTIDE SEQUENCE [LARGE SCALE GENOMIC DNA]</scope>
    <source>
        <strain evidence="2">MGC-MH-2018</strain>
    </source>
</reference>
<feature type="compositionally biased region" description="Basic and acidic residues" evidence="1">
    <location>
        <begin position="333"/>
        <end position="349"/>
    </location>
</feature>
<feature type="region of interest" description="Disordered" evidence="1">
    <location>
        <begin position="1"/>
        <end position="23"/>
    </location>
</feature>
<accession>A0A8H7Y9T0</accession>
<feature type="compositionally biased region" description="Polar residues" evidence="1">
    <location>
        <begin position="1000"/>
        <end position="1013"/>
    </location>
</feature>
<feature type="compositionally biased region" description="Low complexity" evidence="1">
    <location>
        <begin position="1136"/>
        <end position="1186"/>
    </location>
</feature>
<feature type="compositionally biased region" description="Polar residues" evidence="1">
    <location>
        <begin position="679"/>
        <end position="688"/>
    </location>
</feature>
<feature type="region of interest" description="Disordered" evidence="1">
    <location>
        <begin position="621"/>
        <end position="642"/>
    </location>
</feature>
<feature type="compositionally biased region" description="Low complexity" evidence="1">
    <location>
        <begin position="893"/>
        <end position="910"/>
    </location>
</feature>
<evidence type="ECO:0000256" key="1">
    <source>
        <dbReference type="SAM" id="MobiDB-lite"/>
    </source>
</evidence>
<feature type="compositionally biased region" description="Low complexity" evidence="1">
    <location>
        <begin position="1378"/>
        <end position="1397"/>
    </location>
</feature>
<sequence length="1434" mass="153028">MAMPTDSLSPTWRPPKSPLPPHRLAKLANALGVATPIPAAPPRPAHDPLPSPVLDPHSRLSPTPSTAASARSFAALQPPTSKFLLHVVPPAHLPHRAADPHLRRGTLVPVHPTLHAQLGAIAKEYALPSPAGLVLYLVTQSQEAADEPGPRLSEDIWRHLWTRVLRAEQRDDVLSPSLSPLSSRSVTPATPRTPFALAPAARSTPFLPQENAPATGPLRPLLSISSTAPTDFPPYSPQASYSSSPSSLSDIRAAHNKSAPPSSSTSHSHSEAEEASTPDTSVVDDASGLPLPGLTSPSLIPILAKVEFDIDKRKAAWYEPWLRSRRANQAKRARVEKEKKGKAEQREGSESGDAEEEGTRAAPIELLMGKKDTKDPFGLASAPVTVPIEPEEEEEVAAENGYARLSDDDSDDDDEFAEENTARVMPPPPPDADPLSDVFGNDADTWAEIHAERPKSKHLSNPNIVPLALTAQELEDDSHDQNDHHDDNDDETKSTKEEDEVFEMLDMMGNPKLAMSLPSPEKPHSPDMGATPRKIPPPLVLKGKDKSVVSALVSATKEDSGSSAVGSPGSAGLAYLREGDVSPQSQGSTEEKEKAEEVYVTRVRSPTESLEKRAGAVFDDLDFDLGLDPTEDFDEDDPHDRRRSQYLMRAQLDDLEKTMAQLSPRILNLSLEDEPHNMSFGSSATGLSPRSMGAKTVSLSPGRNSDLLPSTTLTGSPRLPRHPEPDPADGPMSWPAVPFSAIKDREASSSSNADAPPSPPRLAVNGVTTSAPRSYMPSRAPTGSGLSESERRKKLEDNEQALYPGSSSVPPPPNSNNNTITINSSGTGAESPVIPLSPDPFGRHGPSPSPSSPEPIVMTGAQWDTMTIGKGGGLSPDAFGAHQQHLHSPFLAQQQQQPMPMSMQGQGQVQGRERSNTTTSRFSADSLKGDEVAASLASGSSSSLATASSGSLAPAKNQNRATLMSVKSIKKLWRKSNNKSQGGSSASNTVPVPALPPIQTKMQNQNQTHVRGQSSVSMPPPTPTSASMSMAQKAAASGRTSPLVPPQRPTRPSEEQLDLPDVPDIPASAHVHAAYPASGRASAQSMASMTVPQAQAQMPMNGAGVGAGGGRLSPQPSLSGSVGRPSLDGHRPSLEQQQFQQQQQQQFQQQQFQQQQQQQQFQQQQFQQQQPFQQYPHPQQQQHFHQLSVPSYPGRNPNPGPIITPHMKAGKAATSGLDRLHFDQESPYPMPARRSPQPQSQSMRQSPIPTSPPPLPGHTIVSSDQEQQNLARKSILRWKSAAASTTAGSAPPTPVELQPRSASARGRRPSAANLGGSSSSSSSGAASARASVTSPDLLPPPSPQVPTQFADHRASQRSRLTTSSTEDAASGSYSPPKRQASLLSQASSLDARSMASSRSRDSQGSRPSFDASQFEFVSPKAGGTLSYPYNTIDR</sequence>
<feature type="compositionally biased region" description="Low complexity" evidence="1">
    <location>
        <begin position="815"/>
        <end position="828"/>
    </location>
</feature>
<feature type="compositionally biased region" description="Basic and acidic residues" evidence="1">
    <location>
        <begin position="479"/>
        <end position="496"/>
    </location>
</feature>
<feature type="region of interest" description="Disordered" evidence="1">
    <location>
        <begin position="666"/>
        <end position="857"/>
    </location>
</feature>
<feature type="compositionally biased region" description="Basic and acidic residues" evidence="1">
    <location>
        <begin position="788"/>
        <end position="797"/>
    </location>
</feature>
<feature type="compositionally biased region" description="Pro residues" evidence="1">
    <location>
        <begin position="12"/>
        <end position="21"/>
    </location>
</feature>
<feature type="compositionally biased region" description="Low complexity" evidence="1">
    <location>
        <begin position="258"/>
        <end position="267"/>
    </location>
</feature>
<evidence type="ECO:0008006" key="3">
    <source>
        <dbReference type="Google" id="ProtNLM"/>
    </source>
</evidence>